<evidence type="ECO:0000313" key="3">
    <source>
        <dbReference type="Proteomes" id="UP001224775"/>
    </source>
</evidence>
<feature type="region of interest" description="Disordered" evidence="1">
    <location>
        <begin position="173"/>
        <end position="242"/>
    </location>
</feature>
<feature type="compositionally biased region" description="Low complexity" evidence="1">
    <location>
        <begin position="515"/>
        <end position="537"/>
    </location>
</feature>
<feature type="compositionally biased region" description="Low complexity" evidence="1">
    <location>
        <begin position="733"/>
        <end position="745"/>
    </location>
</feature>
<feature type="region of interest" description="Disordered" evidence="1">
    <location>
        <begin position="270"/>
        <end position="293"/>
    </location>
</feature>
<feature type="compositionally biased region" description="Low complexity" evidence="1">
    <location>
        <begin position="9"/>
        <end position="19"/>
    </location>
</feature>
<feature type="region of interest" description="Disordered" evidence="1">
    <location>
        <begin position="849"/>
        <end position="878"/>
    </location>
</feature>
<comment type="caution">
    <text evidence="2">The sequence shown here is derived from an EMBL/GenBank/DDBJ whole genome shotgun (WGS) entry which is preliminary data.</text>
</comment>
<feature type="compositionally biased region" description="Low complexity" evidence="1">
    <location>
        <begin position="707"/>
        <end position="720"/>
    </location>
</feature>
<feature type="compositionally biased region" description="Polar residues" evidence="1">
    <location>
        <begin position="182"/>
        <end position="197"/>
    </location>
</feature>
<accession>A0AAD8Y6M2</accession>
<name>A0AAD8Y6M2_9STRA</name>
<feature type="region of interest" description="Disordered" evidence="1">
    <location>
        <begin position="398"/>
        <end position="431"/>
    </location>
</feature>
<organism evidence="2 3">
    <name type="scientific">Skeletonema marinoi</name>
    <dbReference type="NCBI Taxonomy" id="267567"/>
    <lineage>
        <taxon>Eukaryota</taxon>
        <taxon>Sar</taxon>
        <taxon>Stramenopiles</taxon>
        <taxon>Ochrophyta</taxon>
        <taxon>Bacillariophyta</taxon>
        <taxon>Coscinodiscophyceae</taxon>
        <taxon>Thalassiosirophycidae</taxon>
        <taxon>Thalassiosirales</taxon>
        <taxon>Skeletonemataceae</taxon>
        <taxon>Skeletonema</taxon>
        <taxon>Skeletonema marinoi-dohrnii complex</taxon>
    </lineage>
</organism>
<keyword evidence="3" id="KW-1185">Reference proteome</keyword>
<feature type="compositionally biased region" description="Acidic residues" evidence="1">
    <location>
        <begin position="863"/>
        <end position="876"/>
    </location>
</feature>
<evidence type="ECO:0000256" key="1">
    <source>
        <dbReference type="SAM" id="MobiDB-lite"/>
    </source>
</evidence>
<reference evidence="2" key="1">
    <citation type="submission" date="2023-06" db="EMBL/GenBank/DDBJ databases">
        <title>Survivors Of The Sea: Transcriptome response of Skeletonema marinoi to long-term dormancy.</title>
        <authorList>
            <person name="Pinder M.I.M."/>
            <person name="Kourtchenko O."/>
            <person name="Robertson E.K."/>
            <person name="Larsson T."/>
            <person name="Maumus F."/>
            <person name="Osuna-Cruz C.M."/>
            <person name="Vancaester E."/>
            <person name="Stenow R."/>
            <person name="Vandepoele K."/>
            <person name="Ploug H."/>
            <person name="Bruchert V."/>
            <person name="Godhe A."/>
            <person name="Topel M."/>
        </authorList>
    </citation>
    <scope>NUCLEOTIDE SEQUENCE</scope>
    <source>
        <strain evidence="2">R05AC</strain>
    </source>
</reference>
<dbReference type="EMBL" id="JATAAI010000016">
    <property type="protein sequence ID" value="KAK1740065.1"/>
    <property type="molecule type" value="Genomic_DNA"/>
</dbReference>
<protein>
    <submittedName>
        <fullName evidence="2">Uncharacterized protein</fullName>
    </submittedName>
</protein>
<proteinExistence type="predicted"/>
<feature type="region of interest" description="Disordered" evidence="1">
    <location>
        <begin position="117"/>
        <end position="142"/>
    </location>
</feature>
<feature type="compositionally biased region" description="Low complexity" evidence="1">
    <location>
        <begin position="202"/>
        <end position="219"/>
    </location>
</feature>
<dbReference type="Proteomes" id="UP001224775">
    <property type="component" value="Unassembled WGS sequence"/>
</dbReference>
<sequence>MPMEEQHDSSSSSPFNNNSGGHFPSTPPSPNVSFKFTDDDNNNNNKVVSPNRKNSSSPNKNTKIIELLLPRTAPPRPSTPPLPNNNNNTTDDIHPDRVINIPITDSPSMATNVSELSHNSSLRTPTNNTIGSSTNYNSKKPLNSKQQAAMNNFLTAKSKEDKAKAWEDLVHSLKQTNHRNNKNGGSVDSYNSRGSQQKQRKGIGSSGSVGSSGSNHSLGFIQFHPKPSSSSSSSVNGVGGSGGMSVTSGLTSAGTATDITQYYVGGRGGGAGNNGGSEQQYDNGALATTPPSVTGGDHKPPLFPVITTSSSSKVVLGVGGGGVDELISPLSDNEYYEDDYDDTPEQQQQEEEEENGVSRALLNVDDTEEELAVYEDEEEEDVSALKGVTLFDSLSSIHVHDDDNGDVEVPPPPPAPTVMPKLQPPMRDDNSHSVRDMIGRYEKKEVALLEEEESESWSPSMIRRKSDQLFSSPEQEQRKQYQFYPEGEQQGDEGGPDENQFSLEWQQQDVEPSPAANVPTTIAAAAITTVAATEAPTQRPRKPKKKRFVGGGSGSKCSLEDQIRLVLGNNNNYNSHDEGHTGDNDASASDILRELNSSKEQQQQQPLRSSPSVINRLPPASISFGSKSKQQQGESQQQQRISKQSTVANGAKSKKTPALLAPSRRDLHSLRIRQMVSESTLANNDDNGGSAAHVENTTIATIATASTTTTNTTRESSVVRPVRGGKGFFTRTGPSSNPSSSGLLYSSDMITRDDDTDNFEFYPGLQPNNGGRPTAPQEMYGSSPPRGGAVTPEKPGSPTNSLAESINELKASISELKNAGVGGVGKSTSTLVWNESTGRYVIRDVDDESFDDMVSKGPTVTQESDDEEEEEEEEQDSSYMFKMPNHITRGSILDDDVVDEAVRLAAMDGMSSASTSVGATSGDESLNNFLASPGEEEEEDAFFVVERSNQNTVDDKWRAFQQSSGNDAFQFNSWGNNNDDGFGDDFADDASFPSEVQWGANDWTDWEDSEAGKHFDKMNFVSPASVPSSNRQDPFNPFAQLVLQSLD</sequence>
<feature type="compositionally biased region" description="Low complexity" evidence="1">
    <location>
        <begin position="621"/>
        <end position="645"/>
    </location>
</feature>
<feature type="compositionally biased region" description="Pro residues" evidence="1">
    <location>
        <begin position="72"/>
        <end position="83"/>
    </location>
</feature>
<gene>
    <name evidence="2" type="ORF">QTG54_009015</name>
</gene>
<dbReference type="AlphaFoldDB" id="A0AAD8Y6M2"/>
<feature type="region of interest" description="Disordered" evidence="1">
    <location>
        <begin position="333"/>
        <end position="357"/>
    </location>
</feature>
<feature type="compositionally biased region" description="Acidic residues" evidence="1">
    <location>
        <begin position="334"/>
        <end position="355"/>
    </location>
</feature>
<feature type="region of interest" description="Disordered" evidence="1">
    <location>
        <begin position="597"/>
        <end position="666"/>
    </location>
</feature>
<feature type="region of interest" description="Disordered" evidence="1">
    <location>
        <begin position="707"/>
        <end position="745"/>
    </location>
</feature>
<feature type="compositionally biased region" description="Basic residues" evidence="1">
    <location>
        <begin position="539"/>
        <end position="548"/>
    </location>
</feature>
<feature type="region of interest" description="Disordered" evidence="1">
    <location>
        <begin position="1"/>
        <end position="95"/>
    </location>
</feature>
<feature type="region of interest" description="Disordered" evidence="1">
    <location>
        <begin position="761"/>
        <end position="801"/>
    </location>
</feature>
<feature type="compositionally biased region" description="Polar residues" evidence="1">
    <location>
        <begin position="499"/>
        <end position="510"/>
    </location>
</feature>
<feature type="compositionally biased region" description="Low complexity" evidence="1">
    <location>
        <begin position="42"/>
        <end position="71"/>
    </location>
</feature>
<evidence type="ECO:0000313" key="2">
    <source>
        <dbReference type="EMBL" id="KAK1740065.1"/>
    </source>
</evidence>
<feature type="region of interest" description="Disordered" evidence="1">
    <location>
        <begin position="448"/>
        <end position="556"/>
    </location>
</feature>